<accession>A0ABS6JAD0</accession>
<dbReference type="PRINTS" id="PR00313">
    <property type="entry name" value="CABNDNGRPT"/>
</dbReference>
<reference evidence="4 5" key="1">
    <citation type="submission" date="2021-06" db="EMBL/GenBank/DDBJ databases">
        <title>Rhodobacteraceae bacterium strain HSP-20.</title>
        <authorList>
            <person name="Chen W.-M."/>
        </authorList>
    </citation>
    <scope>NUCLEOTIDE SEQUENCE [LARGE SCALE GENOMIC DNA]</scope>
    <source>
        <strain evidence="4 5">HSP-20</strain>
    </source>
</reference>
<feature type="non-terminal residue" evidence="4">
    <location>
        <position position="342"/>
    </location>
</feature>
<feature type="compositionally biased region" description="Gly residues" evidence="3">
    <location>
        <begin position="87"/>
        <end position="108"/>
    </location>
</feature>
<dbReference type="Pfam" id="PF00353">
    <property type="entry name" value="HemolysinCabind"/>
    <property type="match status" value="3"/>
</dbReference>
<evidence type="ECO:0000313" key="4">
    <source>
        <dbReference type="EMBL" id="MBU9700186.1"/>
    </source>
</evidence>
<evidence type="ECO:0008006" key="6">
    <source>
        <dbReference type="Google" id="ProtNLM"/>
    </source>
</evidence>
<evidence type="ECO:0000256" key="2">
    <source>
        <dbReference type="ARBA" id="ARBA00022525"/>
    </source>
</evidence>
<evidence type="ECO:0000313" key="5">
    <source>
        <dbReference type="Proteomes" id="UP000731907"/>
    </source>
</evidence>
<feature type="compositionally biased region" description="Gly residues" evidence="3">
    <location>
        <begin position="159"/>
        <end position="171"/>
    </location>
</feature>
<keyword evidence="5" id="KW-1185">Reference proteome</keyword>
<dbReference type="InterPro" id="IPR018511">
    <property type="entry name" value="Hemolysin-typ_Ca-bd_CS"/>
</dbReference>
<feature type="region of interest" description="Disordered" evidence="3">
    <location>
        <begin position="70"/>
        <end position="192"/>
    </location>
</feature>
<dbReference type="EMBL" id="JAAATX020000031">
    <property type="protein sequence ID" value="MBU9700186.1"/>
    <property type="molecule type" value="Genomic_DNA"/>
</dbReference>
<feature type="compositionally biased region" description="Low complexity" evidence="3">
    <location>
        <begin position="145"/>
        <end position="158"/>
    </location>
</feature>
<dbReference type="InterPro" id="IPR011049">
    <property type="entry name" value="Serralysin-like_metalloprot_C"/>
</dbReference>
<proteinExistence type="predicted"/>
<protein>
    <recommendedName>
        <fullName evidence="6">Calcium-binding protein</fullName>
    </recommendedName>
</protein>
<dbReference type="InterPro" id="IPR050557">
    <property type="entry name" value="RTX_toxin/Mannuronan_C5-epim"/>
</dbReference>
<keyword evidence="2" id="KW-0964">Secreted</keyword>
<dbReference type="Proteomes" id="UP000731907">
    <property type="component" value="Unassembled WGS sequence"/>
</dbReference>
<sequence length="342" mass="32264">EGGDDTFLLQPGFGTDAITGGETGEVTGDVIDATGLTEGVAVTMSGPEAGTISGPSGTATFSEIESVKLGSGNDTVNGGAGNDTVDGGAGNDVLNGGGGNDSLAGGTGDDVIDGGTGNDALDGGIGNDALTGGDGSDTLAGGEGADTLDGGAGNDALDGGAGNDGLSGGAGNDALTGGEGSDTLVGGAGNDTLDGGAGDDDFLLAAGDVATGGTGDDEFRFDRSIAGGGTITVTGGEGGEEAVIDPKNNPGGRVGDVLDLTNLPGAVVTLNPADPKSGTVTYTNDAGETVTIQFSQIETVLLPQDGVVDGTAAGDAMGPGYTDAQGDQIDDAASPNDVIDAG</sequence>
<evidence type="ECO:0000256" key="3">
    <source>
        <dbReference type="SAM" id="MobiDB-lite"/>
    </source>
</evidence>
<comment type="caution">
    <text evidence="4">The sequence shown here is derived from an EMBL/GenBank/DDBJ whole genome shotgun (WGS) entry which is preliminary data.</text>
</comment>
<dbReference type="PANTHER" id="PTHR38340:SF1">
    <property type="entry name" value="S-LAYER PROTEIN"/>
    <property type="match status" value="1"/>
</dbReference>
<feature type="non-terminal residue" evidence="4">
    <location>
        <position position="1"/>
    </location>
</feature>
<organism evidence="4 5">
    <name type="scientific">Paragemmobacter amnigenus</name>
    <dbReference type="NCBI Taxonomy" id="2852097"/>
    <lineage>
        <taxon>Bacteria</taxon>
        <taxon>Pseudomonadati</taxon>
        <taxon>Pseudomonadota</taxon>
        <taxon>Alphaproteobacteria</taxon>
        <taxon>Rhodobacterales</taxon>
        <taxon>Paracoccaceae</taxon>
        <taxon>Paragemmobacter</taxon>
    </lineage>
</organism>
<evidence type="ECO:0000256" key="1">
    <source>
        <dbReference type="ARBA" id="ARBA00004613"/>
    </source>
</evidence>
<dbReference type="Gene3D" id="2.150.10.10">
    <property type="entry name" value="Serralysin-like metalloprotease, C-terminal"/>
    <property type="match status" value="3"/>
</dbReference>
<name>A0ABS6JAD0_9RHOB</name>
<dbReference type="SUPFAM" id="SSF51120">
    <property type="entry name" value="beta-Roll"/>
    <property type="match status" value="1"/>
</dbReference>
<feature type="region of interest" description="Disordered" evidence="3">
    <location>
        <begin position="311"/>
        <end position="342"/>
    </location>
</feature>
<dbReference type="PANTHER" id="PTHR38340">
    <property type="entry name" value="S-LAYER PROTEIN"/>
    <property type="match status" value="1"/>
</dbReference>
<dbReference type="RefSeq" id="WP_269770148.1">
    <property type="nucleotide sequence ID" value="NZ_JAAATX020000031.1"/>
</dbReference>
<gene>
    <name evidence="4" type="ORF">GU927_020335</name>
</gene>
<dbReference type="PROSITE" id="PS00330">
    <property type="entry name" value="HEMOLYSIN_CALCIUM"/>
    <property type="match status" value="7"/>
</dbReference>
<comment type="subcellular location">
    <subcellularLocation>
        <location evidence="1">Secreted</location>
    </subcellularLocation>
</comment>
<dbReference type="InterPro" id="IPR001343">
    <property type="entry name" value="Hemolysn_Ca-bd"/>
</dbReference>